<keyword evidence="1" id="KW-0479">Metal-binding</keyword>
<dbReference type="GO" id="GO:0003676">
    <property type="term" value="F:nucleic acid binding"/>
    <property type="evidence" value="ECO:0007669"/>
    <property type="project" value="InterPro"/>
</dbReference>
<feature type="region of interest" description="Disordered" evidence="2">
    <location>
        <begin position="476"/>
        <end position="712"/>
    </location>
</feature>
<gene>
    <name evidence="4" type="ORF">B0T26DRAFT_682100</name>
</gene>
<proteinExistence type="predicted"/>
<keyword evidence="1" id="KW-0863">Zinc-finger</keyword>
<evidence type="ECO:0000256" key="2">
    <source>
        <dbReference type="SAM" id="MobiDB-lite"/>
    </source>
</evidence>
<dbReference type="Proteomes" id="UP001172101">
    <property type="component" value="Unassembled WGS sequence"/>
</dbReference>
<keyword evidence="5" id="KW-1185">Reference proteome</keyword>
<feature type="compositionally biased region" description="Low complexity" evidence="2">
    <location>
        <begin position="50"/>
        <end position="59"/>
    </location>
</feature>
<dbReference type="Gene3D" id="4.10.60.10">
    <property type="entry name" value="Zinc finger, CCHC-type"/>
    <property type="match status" value="1"/>
</dbReference>
<feature type="compositionally biased region" description="Basic and acidic residues" evidence="2">
    <location>
        <begin position="476"/>
        <end position="486"/>
    </location>
</feature>
<evidence type="ECO:0000256" key="1">
    <source>
        <dbReference type="PROSITE-ProRule" id="PRU00047"/>
    </source>
</evidence>
<evidence type="ECO:0000313" key="4">
    <source>
        <dbReference type="EMBL" id="KAK0702021.1"/>
    </source>
</evidence>
<dbReference type="GeneID" id="85323990"/>
<feature type="compositionally biased region" description="Pro residues" evidence="2">
    <location>
        <begin position="148"/>
        <end position="194"/>
    </location>
</feature>
<sequence>MTHPAPGKSAEQQEPVCYNCGTRGHWMPACPEPTRAIPAGLTRWKSQHQDSAPSPSDRNSSPRDKKGGAVVTRYHPPASQPSSSLARYGHPPGLPLPPPLPPPPQAPPLQAPPPQAYPQPIYPPPPSYAGGYPHPPPPPPHYGQYPPSDAPYPPHPPPQYGQQPPYGPPQYPPSYPPPPTYYSNTLPPPPPPHSFPYGAYPQPYVPPPGPPPAPPAYHPHFTTGPPPPPEYHYSPGQPPPYGAVPPPPAHYPPTPGWNQPPYGPPPQLPPASSQAMSNGHRGKRDKHQGSKRSHQNKDRYRPGNDKGTKNSPRVERKPDRRAVRDEQSSKGKDCQPSVSRPKDEEDKEEDGEWDPTSAADLEKIFPEIEPTRAADPVGIPLACVYNEGPTIPPKFDAKCIKSDFFDEESREDFGASIRGTSSWPIVKRDPVFRKYPGMTLYYFPAQPHGYWLYERPIPPSPSAAVKMPPKYRIDRNARKATPEREQGLTVRTPVGGTDRHVSRPPLDGYRSRDSPLYRYSRDGGDSGRFKKRSLDDPSDCRDRDDHDTKRARMSECRYETSRSDRHEVVSPVNRVTPNARTYLNGNPWSPQEGESAARAPNDYQFLDVPLDSISPSSREDRVPCSKMRHDSGYHSGQSQDMAPRSHRNADQGRQQPKRSYQKPRSASRSRSRSRSRVSTDSSSRARSESPLTAMEAEILGLDDEPSEPKPKFAIKKPIRRVKVAAAFSRRCFGHTSILGVHSE</sequence>
<dbReference type="AlphaFoldDB" id="A0AA40DHZ5"/>
<evidence type="ECO:0000313" key="5">
    <source>
        <dbReference type="Proteomes" id="UP001172101"/>
    </source>
</evidence>
<feature type="compositionally biased region" description="Basic and acidic residues" evidence="2">
    <location>
        <begin position="509"/>
        <end position="568"/>
    </location>
</feature>
<dbReference type="EMBL" id="JAUIRO010000009">
    <property type="protein sequence ID" value="KAK0702021.1"/>
    <property type="molecule type" value="Genomic_DNA"/>
</dbReference>
<keyword evidence="1" id="KW-0862">Zinc</keyword>
<dbReference type="PROSITE" id="PS50158">
    <property type="entry name" value="ZF_CCHC"/>
    <property type="match status" value="1"/>
</dbReference>
<evidence type="ECO:0000259" key="3">
    <source>
        <dbReference type="PROSITE" id="PS50158"/>
    </source>
</evidence>
<dbReference type="GO" id="GO:0008270">
    <property type="term" value="F:zinc ion binding"/>
    <property type="evidence" value="ECO:0007669"/>
    <property type="project" value="UniProtKB-KW"/>
</dbReference>
<feature type="compositionally biased region" description="Basic and acidic residues" evidence="2">
    <location>
        <begin position="617"/>
        <end position="632"/>
    </location>
</feature>
<organism evidence="4 5">
    <name type="scientific">Lasiosphaeria miniovina</name>
    <dbReference type="NCBI Taxonomy" id="1954250"/>
    <lineage>
        <taxon>Eukaryota</taxon>
        <taxon>Fungi</taxon>
        <taxon>Dikarya</taxon>
        <taxon>Ascomycota</taxon>
        <taxon>Pezizomycotina</taxon>
        <taxon>Sordariomycetes</taxon>
        <taxon>Sordariomycetidae</taxon>
        <taxon>Sordariales</taxon>
        <taxon>Lasiosphaeriaceae</taxon>
        <taxon>Lasiosphaeria</taxon>
    </lineage>
</organism>
<feature type="domain" description="CCHC-type" evidence="3">
    <location>
        <begin position="17"/>
        <end position="32"/>
    </location>
</feature>
<feature type="compositionally biased region" description="Basic residues" evidence="2">
    <location>
        <begin position="655"/>
        <end position="675"/>
    </location>
</feature>
<feature type="compositionally biased region" description="Basic residues" evidence="2">
    <location>
        <begin position="280"/>
        <end position="294"/>
    </location>
</feature>
<protein>
    <recommendedName>
        <fullName evidence="3">CCHC-type domain-containing protein</fullName>
    </recommendedName>
</protein>
<feature type="compositionally biased region" description="Pro residues" evidence="2">
    <location>
        <begin position="203"/>
        <end position="217"/>
    </location>
</feature>
<feature type="region of interest" description="Disordered" evidence="2">
    <location>
        <begin position="1"/>
        <end position="364"/>
    </location>
</feature>
<feature type="compositionally biased region" description="Basic and acidic residues" evidence="2">
    <location>
        <begin position="295"/>
        <end position="333"/>
    </location>
</feature>
<dbReference type="Pfam" id="PF00098">
    <property type="entry name" value="zf-CCHC"/>
    <property type="match status" value="1"/>
</dbReference>
<dbReference type="SUPFAM" id="SSF57756">
    <property type="entry name" value="Retrovirus zinc finger-like domains"/>
    <property type="match status" value="1"/>
</dbReference>
<reference evidence="4" key="1">
    <citation type="submission" date="2023-06" db="EMBL/GenBank/DDBJ databases">
        <title>Genome-scale phylogeny and comparative genomics of the fungal order Sordariales.</title>
        <authorList>
            <consortium name="Lawrence Berkeley National Laboratory"/>
            <person name="Hensen N."/>
            <person name="Bonometti L."/>
            <person name="Westerberg I."/>
            <person name="Brannstrom I.O."/>
            <person name="Guillou S."/>
            <person name="Cros-Aarteil S."/>
            <person name="Calhoun S."/>
            <person name="Haridas S."/>
            <person name="Kuo A."/>
            <person name="Mondo S."/>
            <person name="Pangilinan J."/>
            <person name="Riley R."/>
            <person name="LaButti K."/>
            <person name="Andreopoulos B."/>
            <person name="Lipzen A."/>
            <person name="Chen C."/>
            <person name="Yanf M."/>
            <person name="Daum C."/>
            <person name="Ng V."/>
            <person name="Clum A."/>
            <person name="Steindorff A."/>
            <person name="Ohm R."/>
            <person name="Martin F."/>
            <person name="Silar P."/>
            <person name="Natvig D."/>
            <person name="Lalanne C."/>
            <person name="Gautier V."/>
            <person name="Ament-velasquez S.L."/>
            <person name="Kruys A."/>
            <person name="Hutchinson M.I."/>
            <person name="Powell A.J."/>
            <person name="Barry K."/>
            <person name="Miller A.N."/>
            <person name="Grigoriev I.V."/>
            <person name="Debuchy R."/>
            <person name="Gladieux P."/>
            <person name="Thoren M.H."/>
            <person name="Johannesson H."/>
        </authorList>
    </citation>
    <scope>NUCLEOTIDE SEQUENCE</scope>
    <source>
        <strain evidence="4">SMH2392-1A</strain>
    </source>
</reference>
<feature type="compositionally biased region" description="Pro residues" evidence="2">
    <location>
        <begin position="224"/>
        <end position="255"/>
    </location>
</feature>
<dbReference type="InterPro" id="IPR036875">
    <property type="entry name" value="Znf_CCHC_sf"/>
</dbReference>
<dbReference type="SMART" id="SM00343">
    <property type="entry name" value="ZnF_C2HC"/>
    <property type="match status" value="1"/>
</dbReference>
<dbReference type="InterPro" id="IPR001878">
    <property type="entry name" value="Znf_CCHC"/>
</dbReference>
<feature type="compositionally biased region" description="Pro residues" evidence="2">
    <location>
        <begin position="92"/>
        <end position="141"/>
    </location>
</feature>
<comment type="caution">
    <text evidence="4">The sequence shown here is derived from an EMBL/GenBank/DDBJ whole genome shotgun (WGS) entry which is preliminary data.</text>
</comment>
<name>A0AA40DHZ5_9PEZI</name>
<dbReference type="RefSeq" id="XP_060289685.1">
    <property type="nucleotide sequence ID" value="XM_060440720.1"/>
</dbReference>
<accession>A0AA40DHZ5</accession>
<feature type="compositionally biased region" description="Polar residues" evidence="2">
    <location>
        <begin position="573"/>
        <end position="589"/>
    </location>
</feature>